<name>A0A6C0E0L5_9ZZZZ</name>
<evidence type="ECO:0000313" key="1">
    <source>
        <dbReference type="EMBL" id="QHT22594.1"/>
    </source>
</evidence>
<dbReference type="EMBL" id="MN739713">
    <property type="protein sequence ID" value="QHT22594.1"/>
    <property type="molecule type" value="Genomic_DNA"/>
</dbReference>
<accession>A0A6C0E0L5</accession>
<reference evidence="1" key="1">
    <citation type="journal article" date="2020" name="Nature">
        <title>Giant virus diversity and host interactions through global metagenomics.</title>
        <authorList>
            <person name="Schulz F."/>
            <person name="Roux S."/>
            <person name="Paez-Espino D."/>
            <person name="Jungbluth S."/>
            <person name="Walsh D.A."/>
            <person name="Denef V.J."/>
            <person name="McMahon K.D."/>
            <person name="Konstantinidis K.T."/>
            <person name="Eloe-Fadrosh E.A."/>
            <person name="Kyrpides N.C."/>
            <person name="Woyke T."/>
        </authorList>
    </citation>
    <scope>NUCLEOTIDE SEQUENCE</scope>
    <source>
        <strain evidence="1">GVMAG-M-3300023179-111</strain>
    </source>
</reference>
<proteinExistence type="predicted"/>
<sequence>MSQYGEMLDGGYEPEKDYIYDLFTNYFNNPTMRKFKNQGKSSLYACKIYCLLNKESRYLIVVTNIDGNNIGTVEELRTIKWVALQTRSLSEKLNVDVHGYTAVAEGPLTAIINRIDVSKSASTYNCVNLPIIITLLHTEKKDANTYQQKGTVIAAIETYETIITFSNKI</sequence>
<dbReference type="AlphaFoldDB" id="A0A6C0E0L5"/>
<protein>
    <submittedName>
        <fullName evidence="1">Uncharacterized protein</fullName>
    </submittedName>
</protein>
<organism evidence="1">
    <name type="scientific">viral metagenome</name>
    <dbReference type="NCBI Taxonomy" id="1070528"/>
    <lineage>
        <taxon>unclassified sequences</taxon>
        <taxon>metagenomes</taxon>
        <taxon>organismal metagenomes</taxon>
    </lineage>
</organism>